<keyword evidence="1" id="KW-0812">Transmembrane</keyword>
<dbReference type="EMBL" id="AHKF01000020">
    <property type="protein sequence ID" value="EIA07854.1"/>
    <property type="molecule type" value="Genomic_DNA"/>
</dbReference>
<keyword evidence="1" id="KW-1133">Transmembrane helix</keyword>
<organism evidence="2 3">
    <name type="scientific">Flavobacterium frigoris (strain PS1)</name>
    <dbReference type="NCBI Taxonomy" id="1086011"/>
    <lineage>
        <taxon>Bacteria</taxon>
        <taxon>Pseudomonadati</taxon>
        <taxon>Bacteroidota</taxon>
        <taxon>Flavobacteriia</taxon>
        <taxon>Flavobacteriales</taxon>
        <taxon>Flavobacteriaceae</taxon>
        <taxon>Flavobacterium</taxon>
    </lineage>
</organism>
<keyword evidence="1" id="KW-0472">Membrane</keyword>
<gene>
    <name evidence="2" type="ORF">HJ01_02722</name>
</gene>
<name>H7FU02_FLAFP</name>
<evidence type="ECO:0000313" key="3">
    <source>
        <dbReference type="Proteomes" id="UP000005566"/>
    </source>
</evidence>
<dbReference type="RefSeq" id="WP_007138899.1">
    <property type="nucleotide sequence ID" value="NZ_AHKF01000020.1"/>
</dbReference>
<accession>H7FU02</accession>
<reference evidence="2 3" key="1">
    <citation type="journal article" date="2014" name="Acta Crystallogr. D">
        <title>Structure-based characterization and antifreeze properties of a hyperactive ice-binding protein from the Antarctic bacterium Flavobacterium frigoris PS1.</title>
        <authorList>
            <person name="Do H."/>
            <person name="Kim S.J."/>
            <person name="Kim H.J."/>
            <person name="Lee J.H."/>
        </authorList>
    </citation>
    <scope>NUCLEOTIDE SEQUENCE [LARGE SCALE GENOMIC DNA]</scope>
    <source>
        <strain evidence="2 3">PS1</strain>
    </source>
</reference>
<feature type="transmembrane region" description="Helical" evidence="1">
    <location>
        <begin position="50"/>
        <end position="69"/>
    </location>
</feature>
<evidence type="ECO:0000313" key="2">
    <source>
        <dbReference type="EMBL" id="EIA07854.1"/>
    </source>
</evidence>
<dbReference type="OrthoDB" id="981524at2"/>
<evidence type="ECO:0000256" key="1">
    <source>
        <dbReference type="SAM" id="Phobius"/>
    </source>
</evidence>
<protein>
    <submittedName>
        <fullName evidence="2">Uncharacterized protein</fullName>
    </submittedName>
</protein>
<comment type="caution">
    <text evidence="2">The sequence shown here is derived from an EMBL/GenBank/DDBJ whole genome shotgun (WGS) entry which is preliminary data.</text>
</comment>
<dbReference type="AlphaFoldDB" id="H7FU02"/>
<sequence>MKAFKLENKPKIESGFKTPEHYFENFSEKLMQTLPANEPKVISIFQRRKNAFMAAAAILIIALMVPILFDTTTTKELDEATLENYLSYQTNMTQFDLINALESEDIDHINTTVALEDKTIEDMLASDPDLEQLLNE</sequence>
<dbReference type="eggNOG" id="ENOG5033BH4">
    <property type="taxonomic scope" value="Bacteria"/>
</dbReference>
<dbReference type="STRING" id="1086011.HJ01_02722"/>
<dbReference type="PATRIC" id="fig|1086011.3.peg.2667"/>
<dbReference type="Proteomes" id="UP000005566">
    <property type="component" value="Unassembled WGS sequence"/>
</dbReference>
<keyword evidence="3" id="KW-1185">Reference proteome</keyword>
<proteinExistence type="predicted"/>